<evidence type="ECO:0000256" key="5">
    <source>
        <dbReference type="HAMAP-Rule" id="MF_00651"/>
    </source>
</evidence>
<dbReference type="OrthoDB" id="9790539at2"/>
<dbReference type="HAMAP" id="MF_00651">
    <property type="entry name" value="Nuclease_YqgF"/>
    <property type="match status" value="1"/>
</dbReference>
<dbReference type="PANTHER" id="PTHR33317:SF4">
    <property type="entry name" value="POLYNUCLEOTIDYL TRANSFERASE, RIBONUCLEASE H-LIKE SUPERFAMILY PROTEIN"/>
    <property type="match status" value="1"/>
</dbReference>
<evidence type="ECO:0000256" key="3">
    <source>
        <dbReference type="ARBA" id="ARBA00022722"/>
    </source>
</evidence>
<dbReference type="InterPro" id="IPR006641">
    <property type="entry name" value="YqgF/RNaseH-like_dom"/>
</dbReference>
<keyword evidence="1 5" id="KW-0963">Cytoplasm</keyword>
<dbReference type="InterPro" id="IPR012337">
    <property type="entry name" value="RNaseH-like_sf"/>
</dbReference>
<comment type="function">
    <text evidence="5">Could be a nuclease involved in processing of the 5'-end of pre-16S rRNA.</text>
</comment>
<dbReference type="RefSeq" id="WP_130492040.1">
    <property type="nucleotide sequence ID" value="NZ_SGXD01000002.1"/>
</dbReference>
<dbReference type="GO" id="GO:0005829">
    <property type="term" value="C:cytosol"/>
    <property type="evidence" value="ECO:0007669"/>
    <property type="project" value="TreeGrafter"/>
</dbReference>
<feature type="region of interest" description="Disordered" evidence="6">
    <location>
        <begin position="141"/>
        <end position="163"/>
    </location>
</feature>
<dbReference type="InterPro" id="IPR005227">
    <property type="entry name" value="YqgF"/>
</dbReference>
<sequence>MTASGVRLGVDVGSVRVGVAVSDPRGTLAVPLETVPRATGRSRTDVDRIAQLVADYAAVEVVVGLPLTLRGEEGAAAEAARLFARRLEGRLGRIPVRFVDERLSTVSATRDLRSAGLGSRESRGRVDASAAAVLLQSALDADRAAQQHDQHAPDTYDDPQVER</sequence>
<dbReference type="SUPFAM" id="SSF53098">
    <property type="entry name" value="Ribonuclease H-like"/>
    <property type="match status" value="1"/>
</dbReference>
<accession>A0A4Q7NR33</accession>
<dbReference type="SMART" id="SM00732">
    <property type="entry name" value="YqgFc"/>
    <property type="match status" value="1"/>
</dbReference>
<dbReference type="GO" id="GO:0000967">
    <property type="term" value="P:rRNA 5'-end processing"/>
    <property type="evidence" value="ECO:0007669"/>
    <property type="project" value="UniProtKB-UniRule"/>
</dbReference>
<keyword evidence="4 5" id="KW-0378">Hydrolase</keyword>
<dbReference type="EMBL" id="SGXD01000002">
    <property type="protein sequence ID" value="RZS89425.1"/>
    <property type="molecule type" value="Genomic_DNA"/>
</dbReference>
<proteinExistence type="inferred from homology"/>
<feature type="domain" description="YqgF/RNase H-like" evidence="7">
    <location>
        <begin position="5"/>
        <end position="108"/>
    </location>
</feature>
<dbReference type="Proteomes" id="UP000293638">
    <property type="component" value="Unassembled WGS sequence"/>
</dbReference>
<evidence type="ECO:0000313" key="8">
    <source>
        <dbReference type="EMBL" id="RZS89425.1"/>
    </source>
</evidence>
<reference evidence="8 9" key="1">
    <citation type="submission" date="2019-02" db="EMBL/GenBank/DDBJ databases">
        <title>Genomic Encyclopedia of Type Strains, Phase IV (KMG-IV): sequencing the most valuable type-strain genomes for metagenomic binning, comparative biology and taxonomic classification.</title>
        <authorList>
            <person name="Goeker M."/>
        </authorList>
    </citation>
    <scope>NUCLEOTIDE SEQUENCE [LARGE SCALE GENOMIC DNA]</scope>
    <source>
        <strain evidence="8 9">DSM 45622</strain>
    </source>
</reference>
<comment type="caution">
    <text evidence="8">The sequence shown here is derived from an EMBL/GenBank/DDBJ whole genome shotgun (WGS) entry which is preliminary data.</text>
</comment>
<dbReference type="Pfam" id="PF03652">
    <property type="entry name" value="RuvX"/>
    <property type="match status" value="1"/>
</dbReference>
<evidence type="ECO:0000256" key="2">
    <source>
        <dbReference type="ARBA" id="ARBA00022517"/>
    </source>
</evidence>
<keyword evidence="3 5" id="KW-0540">Nuclease</keyword>
<comment type="subcellular location">
    <subcellularLocation>
        <location evidence="5">Cytoplasm</location>
    </subcellularLocation>
</comment>
<evidence type="ECO:0000259" key="7">
    <source>
        <dbReference type="SMART" id="SM00732"/>
    </source>
</evidence>
<dbReference type="InterPro" id="IPR037027">
    <property type="entry name" value="YqgF/RNaseH-like_dom_sf"/>
</dbReference>
<dbReference type="PANTHER" id="PTHR33317">
    <property type="entry name" value="POLYNUCLEOTIDYL TRANSFERASE, RIBONUCLEASE H-LIKE SUPERFAMILY PROTEIN"/>
    <property type="match status" value="1"/>
</dbReference>
<dbReference type="CDD" id="cd16964">
    <property type="entry name" value="YqgF"/>
    <property type="match status" value="1"/>
</dbReference>
<evidence type="ECO:0000313" key="9">
    <source>
        <dbReference type="Proteomes" id="UP000293638"/>
    </source>
</evidence>
<dbReference type="Gene3D" id="3.30.420.140">
    <property type="entry name" value="YqgF/RNase H-like domain"/>
    <property type="match status" value="1"/>
</dbReference>
<dbReference type="GO" id="GO:0016788">
    <property type="term" value="F:hydrolase activity, acting on ester bonds"/>
    <property type="evidence" value="ECO:0007669"/>
    <property type="project" value="UniProtKB-UniRule"/>
</dbReference>
<keyword evidence="9" id="KW-1185">Reference proteome</keyword>
<gene>
    <name evidence="8" type="ORF">EV189_1188</name>
</gene>
<comment type="similarity">
    <text evidence="5">Belongs to the YqgF HJR family.</text>
</comment>
<protein>
    <recommendedName>
        <fullName evidence="5">Putative pre-16S rRNA nuclease</fullName>
        <ecNumber evidence="5">3.1.-.-</ecNumber>
    </recommendedName>
</protein>
<dbReference type="GO" id="GO:0004518">
    <property type="term" value="F:nuclease activity"/>
    <property type="evidence" value="ECO:0007669"/>
    <property type="project" value="UniProtKB-KW"/>
</dbReference>
<evidence type="ECO:0000256" key="6">
    <source>
        <dbReference type="SAM" id="MobiDB-lite"/>
    </source>
</evidence>
<evidence type="ECO:0000256" key="1">
    <source>
        <dbReference type="ARBA" id="ARBA00022490"/>
    </source>
</evidence>
<dbReference type="EC" id="3.1.-.-" evidence="5"/>
<evidence type="ECO:0000256" key="4">
    <source>
        <dbReference type="ARBA" id="ARBA00022801"/>
    </source>
</evidence>
<dbReference type="AlphaFoldDB" id="A0A4Q7NR33"/>
<dbReference type="NCBIfam" id="TIGR00250">
    <property type="entry name" value="RNAse_H_YqgF"/>
    <property type="match status" value="1"/>
</dbReference>
<name>A0A4Q7NR33_9ACTN</name>
<keyword evidence="2 5" id="KW-0690">Ribosome biogenesis</keyword>
<organism evidence="8 9">
    <name type="scientific">Motilibacter rhizosphaerae</name>
    <dbReference type="NCBI Taxonomy" id="598652"/>
    <lineage>
        <taxon>Bacteria</taxon>
        <taxon>Bacillati</taxon>
        <taxon>Actinomycetota</taxon>
        <taxon>Actinomycetes</taxon>
        <taxon>Motilibacterales</taxon>
        <taxon>Motilibacteraceae</taxon>
        <taxon>Motilibacter</taxon>
    </lineage>
</organism>